<dbReference type="Proteomes" id="UP000192756">
    <property type="component" value="Unassembled WGS sequence"/>
</dbReference>
<evidence type="ECO:0000313" key="1">
    <source>
        <dbReference type="EMBL" id="SMC87790.1"/>
    </source>
</evidence>
<evidence type="ECO:0000313" key="2">
    <source>
        <dbReference type="Proteomes" id="UP000192756"/>
    </source>
</evidence>
<accession>A0A1W2CRD2</accession>
<dbReference type="STRING" id="151894.SAMN04488524_3186"/>
<protein>
    <submittedName>
        <fullName evidence="1">Uncharacterized protein</fullName>
    </submittedName>
</protein>
<dbReference type="EMBL" id="FWXT01000002">
    <property type="protein sequence ID" value="SMC87790.1"/>
    <property type="molecule type" value="Genomic_DNA"/>
</dbReference>
<dbReference type="AlphaFoldDB" id="A0A1W2CRD2"/>
<gene>
    <name evidence="1" type="ORF">SAMN04488524_3186</name>
</gene>
<keyword evidence="2" id="KW-1185">Reference proteome</keyword>
<name>A0A1W2CRD2_9SPHI</name>
<organism evidence="1 2">
    <name type="scientific">Pedobacter africanus</name>
    <dbReference type="NCBI Taxonomy" id="151894"/>
    <lineage>
        <taxon>Bacteria</taxon>
        <taxon>Pseudomonadati</taxon>
        <taxon>Bacteroidota</taxon>
        <taxon>Sphingobacteriia</taxon>
        <taxon>Sphingobacteriales</taxon>
        <taxon>Sphingobacteriaceae</taxon>
        <taxon>Pedobacter</taxon>
    </lineage>
</organism>
<proteinExistence type="predicted"/>
<dbReference type="RefSeq" id="WP_084239985.1">
    <property type="nucleotide sequence ID" value="NZ_FWXT01000002.1"/>
</dbReference>
<reference evidence="2" key="1">
    <citation type="submission" date="2017-04" db="EMBL/GenBank/DDBJ databases">
        <authorList>
            <person name="Varghese N."/>
            <person name="Submissions S."/>
        </authorList>
    </citation>
    <scope>NUCLEOTIDE SEQUENCE [LARGE SCALE GENOMIC DNA]</scope>
    <source>
        <strain evidence="2">DSM 12126</strain>
    </source>
</reference>
<sequence>MSTSVTNIEVIIDETAAGVAIFERFSHIEINKGELFKYAVMHLEVPPHIKESDFDYLQGKVPAMEAIQLEFIEFTGDTIYNLSKDDRNITSISELVGVALGLKYSTLILNTNPNKFKKIGKPVKGKYLDYSTVLNSKEYEVETKGTIKKHHSAMKNDIINKKTNTSLKAVHLRYGVISKLKRIGEPGKSKCIILDDPPQDIIANEDEIFKTQLWAYASFLSYILDSKYYNRYVKPLAKNRLRSVRINNKKFFTKYSFNGNLYYGECLIIG</sequence>